<evidence type="ECO:0000259" key="17">
    <source>
        <dbReference type="PROSITE" id="PS50125"/>
    </source>
</evidence>
<dbReference type="PROSITE" id="PS50125">
    <property type="entry name" value="GUANYLATE_CYCLASE_2"/>
    <property type="match status" value="1"/>
</dbReference>
<keyword evidence="9" id="KW-0675">Receptor</keyword>
<keyword evidence="6 15" id="KW-1133">Transmembrane helix</keyword>
<dbReference type="PROSITE" id="PS50011">
    <property type="entry name" value="PROTEIN_KINASE_DOM"/>
    <property type="match status" value="1"/>
</dbReference>
<dbReference type="Pfam" id="PF00211">
    <property type="entry name" value="Guanylate_cyc"/>
    <property type="match status" value="1"/>
</dbReference>
<keyword evidence="11 13" id="KW-0456">Lyase</keyword>
<dbReference type="InterPro" id="IPR001245">
    <property type="entry name" value="Ser-Thr/Tyr_kinase_cat_dom"/>
</dbReference>
<feature type="domain" description="Protein kinase" evidence="16">
    <location>
        <begin position="421"/>
        <end position="736"/>
    </location>
</feature>
<evidence type="ECO:0000256" key="4">
    <source>
        <dbReference type="ARBA" id="ARBA00022729"/>
    </source>
</evidence>
<dbReference type="Gene3D" id="1.10.510.10">
    <property type="entry name" value="Transferase(Phosphotransferase) domain 1"/>
    <property type="match status" value="1"/>
</dbReference>
<dbReference type="PRINTS" id="PR00255">
    <property type="entry name" value="NATPEPTIDER"/>
</dbReference>
<keyword evidence="10" id="KW-0325">Glycoprotein</keyword>
<dbReference type="EMBL" id="CP111016">
    <property type="protein sequence ID" value="WAR05771.1"/>
    <property type="molecule type" value="Genomic_DNA"/>
</dbReference>
<comment type="catalytic activity">
    <reaction evidence="14">
        <text>GTP = 3',5'-cyclic GMP + diphosphate</text>
        <dbReference type="Rhea" id="RHEA:13665"/>
        <dbReference type="ChEBI" id="CHEBI:33019"/>
        <dbReference type="ChEBI" id="CHEBI:37565"/>
        <dbReference type="ChEBI" id="CHEBI:57746"/>
        <dbReference type="EC" id="4.6.1.2"/>
    </reaction>
</comment>
<dbReference type="Gene3D" id="6.10.250.780">
    <property type="match status" value="1"/>
</dbReference>
<evidence type="ECO:0000256" key="2">
    <source>
        <dbReference type="ARBA" id="ARBA00012202"/>
    </source>
</evidence>
<keyword evidence="7" id="KW-0342">GTP-binding</keyword>
<evidence type="ECO:0000256" key="12">
    <source>
        <dbReference type="ARBA" id="ARBA00023293"/>
    </source>
</evidence>
<evidence type="ECO:0000259" key="16">
    <source>
        <dbReference type="PROSITE" id="PS50011"/>
    </source>
</evidence>
<dbReference type="Pfam" id="PF01094">
    <property type="entry name" value="ANF_receptor"/>
    <property type="match status" value="1"/>
</dbReference>
<evidence type="ECO:0000256" key="5">
    <source>
        <dbReference type="ARBA" id="ARBA00022741"/>
    </source>
</evidence>
<dbReference type="SUPFAM" id="SSF53822">
    <property type="entry name" value="Periplasmic binding protein-like I"/>
    <property type="match status" value="1"/>
</dbReference>
<evidence type="ECO:0000256" key="15">
    <source>
        <dbReference type="SAM" id="Phobius"/>
    </source>
</evidence>
<dbReference type="InterPro" id="IPR001054">
    <property type="entry name" value="A/G_cyclase"/>
</dbReference>
<dbReference type="Gene3D" id="3.40.50.2300">
    <property type="match status" value="2"/>
</dbReference>
<evidence type="ECO:0000256" key="3">
    <source>
        <dbReference type="ARBA" id="ARBA00022692"/>
    </source>
</evidence>
<name>A0ABY7EF30_MYAAR</name>
<feature type="domain" description="Guanylate cyclase" evidence="17">
    <location>
        <begin position="807"/>
        <end position="937"/>
    </location>
</feature>
<evidence type="ECO:0000256" key="6">
    <source>
        <dbReference type="ARBA" id="ARBA00022989"/>
    </source>
</evidence>
<evidence type="ECO:0000256" key="10">
    <source>
        <dbReference type="ARBA" id="ARBA00023180"/>
    </source>
</evidence>
<dbReference type="CDD" id="cd07302">
    <property type="entry name" value="CHD"/>
    <property type="match status" value="1"/>
</dbReference>
<comment type="subcellular location">
    <subcellularLocation>
        <location evidence="1">Membrane</location>
        <topology evidence="1">Single-pass type I membrane protein</topology>
    </subcellularLocation>
</comment>
<dbReference type="SMART" id="SM00044">
    <property type="entry name" value="CYCc"/>
    <property type="match status" value="1"/>
</dbReference>
<evidence type="ECO:0000256" key="9">
    <source>
        <dbReference type="ARBA" id="ARBA00023170"/>
    </source>
</evidence>
<reference evidence="18" key="1">
    <citation type="submission" date="2022-11" db="EMBL/GenBank/DDBJ databases">
        <title>Centuries of genome instability and evolution in soft-shell clam transmissible cancer (bioRxiv).</title>
        <authorList>
            <person name="Hart S.F.M."/>
            <person name="Yonemitsu M.A."/>
            <person name="Giersch R.M."/>
            <person name="Beal B.F."/>
            <person name="Arriagada G."/>
            <person name="Davis B.W."/>
            <person name="Ostrander E.A."/>
            <person name="Goff S.P."/>
            <person name="Metzger M.J."/>
        </authorList>
    </citation>
    <scope>NUCLEOTIDE SEQUENCE</scope>
    <source>
        <strain evidence="18">MELC-2E11</strain>
        <tissue evidence="18">Siphon/mantle</tissue>
    </source>
</reference>
<accession>A0ABY7EF30</accession>
<protein>
    <recommendedName>
        <fullName evidence="2 14">Guanylate cyclase</fullName>
        <ecNumber evidence="2 14">4.6.1.2</ecNumber>
    </recommendedName>
</protein>
<dbReference type="SUPFAM" id="SSF56112">
    <property type="entry name" value="Protein kinase-like (PK-like)"/>
    <property type="match status" value="1"/>
</dbReference>
<keyword evidence="12 14" id="KW-0141">cGMP biosynthesis</keyword>
<dbReference type="PANTHER" id="PTHR11920:SF335">
    <property type="entry name" value="GUANYLATE CYCLASE"/>
    <property type="match status" value="1"/>
</dbReference>
<dbReference type="InterPro" id="IPR018297">
    <property type="entry name" value="A/G_cyclase_CS"/>
</dbReference>
<organism evidence="18 19">
    <name type="scientific">Mya arenaria</name>
    <name type="common">Soft-shell clam</name>
    <dbReference type="NCBI Taxonomy" id="6604"/>
    <lineage>
        <taxon>Eukaryota</taxon>
        <taxon>Metazoa</taxon>
        <taxon>Spiralia</taxon>
        <taxon>Lophotrochozoa</taxon>
        <taxon>Mollusca</taxon>
        <taxon>Bivalvia</taxon>
        <taxon>Autobranchia</taxon>
        <taxon>Heteroconchia</taxon>
        <taxon>Euheterodonta</taxon>
        <taxon>Imparidentia</taxon>
        <taxon>Neoheterodontei</taxon>
        <taxon>Myida</taxon>
        <taxon>Myoidea</taxon>
        <taxon>Myidae</taxon>
        <taxon>Mya</taxon>
    </lineage>
</organism>
<evidence type="ECO:0000313" key="19">
    <source>
        <dbReference type="Proteomes" id="UP001164746"/>
    </source>
</evidence>
<evidence type="ECO:0000256" key="14">
    <source>
        <dbReference type="RuleBase" id="RU003431"/>
    </source>
</evidence>
<evidence type="ECO:0000256" key="1">
    <source>
        <dbReference type="ARBA" id="ARBA00004479"/>
    </source>
</evidence>
<dbReference type="Gene3D" id="3.30.70.1230">
    <property type="entry name" value="Nucleotide cyclase"/>
    <property type="match status" value="1"/>
</dbReference>
<dbReference type="SUPFAM" id="SSF55073">
    <property type="entry name" value="Nucleotide cyclase"/>
    <property type="match status" value="1"/>
</dbReference>
<keyword evidence="8 15" id="KW-0472">Membrane</keyword>
<dbReference type="InterPro" id="IPR029787">
    <property type="entry name" value="Nucleotide_cyclase"/>
</dbReference>
<evidence type="ECO:0000256" key="7">
    <source>
        <dbReference type="ARBA" id="ARBA00023134"/>
    </source>
</evidence>
<keyword evidence="3 15" id="KW-0812">Transmembrane</keyword>
<evidence type="ECO:0000256" key="8">
    <source>
        <dbReference type="ARBA" id="ARBA00023136"/>
    </source>
</evidence>
<dbReference type="EC" id="4.6.1.2" evidence="2 14"/>
<dbReference type="InterPro" id="IPR011009">
    <property type="entry name" value="Kinase-like_dom_sf"/>
</dbReference>
<sequence>MNLRAHNITFEFQRADTHCDIGQGLYELVQMNNVADAFIGPACDSVCLPAGLLAAKWDKPMISYSCSSSVLNNHDHFRTFARTTAIYTDMTFFILDFLEFYGWDHVVIVEGPESVWRETAGFFQSTFERAGVVTELLSISSNEDHYVIEKNLKHSVQEGKVFILCTYGLDTLYVMCAAETAGLLDGNHVFIAIDFAYMTTFKSAADRPCTLPKDLEGMLDVTIQLDEEYDGYKTFVQELNLRTSEIHGVEIGIHMGMLYDAVYLYALGLDKTLELGLDERNGSQIIDQLLLHSFQGITGEVRINVNGTRNANFTMHNVFMGTYRPVAHGNTSRGGLYFDEDAMIYWHGGSTTPPLGRPVCGWNGELCYEEEDKYTVVLTAMSVAVLIILTMASVFGAYLYRRRKHNEQMESMAWKVAFDDLDFKVKNKGSAYGSVMRGRKRTVKKTRKGTFMSKRSRSHDTLNMGKTTRVNSMDSAISSGQVFTKVASYDGKLVAVKHINKPYVAVTAALKREMNEIRQLNHRNINPLVGACVEPLKVCLLAVYCPKGSLQDVLENDNIKLDQIFKVAFATDIAKGMSYLHSSAVRSHGHLKSSNVFIDPHWTCRIGDIAMPVFRDAERPPSSGELREHYQQLWTAPELLRDPSRPARGSPKGDVYSYGIILQEIMLRTGPFGNNNFDPEDILERLIEKQTPPFRPEVPPLEGISEIDDVMRMCWEEVPLFRPSFDSVLESLKKFNNGKTTNLVDQMIHMMERYADHLEELVNNRTEELEIEQKRTEELLCRMLPRSIANDLKVGKIIAPETYDCVTVFFSDIVGFTALSSESTPMEVVNFLNDLYTCFDTIIEDYDVYKVETIGDAYMVVSGLPQRNSDRHAGEIATMALDLLSSVTTFRIRHRPDRQLQMRVGIHSGSVCAGVVGLSMPRYCLFGDTVNYASRMESSSLALRIHVSPETKHILDKLGGYHFHCRGLVMMKGKGEVKTYFLLSKEGFSKPLPDLALAAPVEEHEFK</sequence>
<keyword evidence="19" id="KW-1185">Reference proteome</keyword>
<dbReference type="InterPro" id="IPR050401">
    <property type="entry name" value="Cyclic_nucleotide_synthase"/>
</dbReference>
<comment type="similarity">
    <text evidence="13">Belongs to the adenylyl cyclase class-4/guanylyl cyclase family.</text>
</comment>
<dbReference type="PROSITE" id="PS00452">
    <property type="entry name" value="GUANYLATE_CYCLASE_1"/>
    <property type="match status" value="1"/>
</dbReference>
<proteinExistence type="inferred from homology"/>
<dbReference type="InterPro" id="IPR028082">
    <property type="entry name" value="Peripla_BP_I"/>
</dbReference>
<dbReference type="CDD" id="cd06352">
    <property type="entry name" value="PBP1_NPR_GC-like"/>
    <property type="match status" value="1"/>
</dbReference>
<dbReference type="PANTHER" id="PTHR11920">
    <property type="entry name" value="GUANYLYL CYCLASE"/>
    <property type="match status" value="1"/>
</dbReference>
<evidence type="ECO:0000313" key="18">
    <source>
        <dbReference type="EMBL" id="WAR05771.1"/>
    </source>
</evidence>
<dbReference type="InterPro" id="IPR000719">
    <property type="entry name" value="Prot_kinase_dom"/>
</dbReference>
<keyword evidence="4" id="KW-0732">Signal</keyword>
<dbReference type="InterPro" id="IPR001170">
    <property type="entry name" value="ANPR/GUC"/>
</dbReference>
<dbReference type="Pfam" id="PF07714">
    <property type="entry name" value="PK_Tyr_Ser-Thr"/>
    <property type="match status" value="1"/>
</dbReference>
<gene>
    <name evidence="18" type="ORF">MAR_021140</name>
</gene>
<feature type="transmembrane region" description="Helical" evidence="15">
    <location>
        <begin position="376"/>
        <end position="400"/>
    </location>
</feature>
<evidence type="ECO:0000256" key="13">
    <source>
        <dbReference type="RuleBase" id="RU000405"/>
    </source>
</evidence>
<dbReference type="InterPro" id="IPR001828">
    <property type="entry name" value="ANF_lig-bd_rcpt"/>
</dbReference>
<evidence type="ECO:0000256" key="11">
    <source>
        <dbReference type="ARBA" id="ARBA00023239"/>
    </source>
</evidence>
<dbReference type="Proteomes" id="UP001164746">
    <property type="component" value="Chromosome 5"/>
</dbReference>
<keyword evidence="5" id="KW-0547">Nucleotide-binding</keyword>